<keyword evidence="2" id="KW-1185">Reference proteome</keyword>
<name>A0A6G8R5K8_9CAUD</name>
<dbReference type="EMBL" id="MT162466">
    <property type="protein sequence ID" value="QIN96689.1"/>
    <property type="molecule type" value="Genomic_DNA"/>
</dbReference>
<organism evidence="1 2">
    <name type="scientific">Synechococcus phage S-N03</name>
    <dbReference type="NCBI Taxonomy" id="2718943"/>
    <lineage>
        <taxon>Viruses</taxon>
        <taxon>Duplodnaviria</taxon>
        <taxon>Heunggongvirae</taxon>
        <taxon>Uroviricota</taxon>
        <taxon>Caudoviricetes</taxon>
        <taxon>Pantevenvirales</taxon>
        <taxon>Kyanoviridae</taxon>
        <taxon>Huanghaivirus</taxon>
        <taxon>Huanghaivirus snothree</taxon>
    </lineage>
</organism>
<dbReference type="GeneID" id="77945223"/>
<sequence>MSKKTREQKLAKQLQKAELCTSREEAQKIIKKAEKHRRKLEEGK</sequence>
<dbReference type="RefSeq" id="YP_010669069.1">
    <property type="nucleotide sequence ID" value="NC_070959.1"/>
</dbReference>
<protein>
    <submittedName>
        <fullName evidence="1">Uncharacterized protein</fullName>
    </submittedName>
</protein>
<reference evidence="1 2" key="1">
    <citation type="submission" date="2020-03" db="EMBL/GenBank/DDBJ databases">
        <title>The Isolation and Genome Sequence of a Novel Cyanophage S-N03 from the Huanghai Sea, China.</title>
        <authorList>
            <person name="Jiang T."/>
        </authorList>
    </citation>
    <scope>NUCLEOTIDE SEQUENCE [LARGE SCALE GENOMIC DNA]</scope>
</reference>
<evidence type="ECO:0000313" key="2">
    <source>
        <dbReference type="Proteomes" id="UP000502617"/>
    </source>
</evidence>
<proteinExistence type="predicted"/>
<dbReference type="Proteomes" id="UP000502617">
    <property type="component" value="Segment"/>
</dbReference>
<dbReference type="KEGG" id="vg:77945223"/>
<accession>A0A6G8R5K8</accession>
<evidence type="ECO:0000313" key="1">
    <source>
        <dbReference type="EMBL" id="QIN96689.1"/>
    </source>
</evidence>